<feature type="signal peptide" evidence="3">
    <location>
        <begin position="1"/>
        <end position="27"/>
    </location>
</feature>
<proteinExistence type="inferred from homology"/>
<dbReference type="EMBL" id="JAUYVH010000001">
    <property type="protein sequence ID" value="MDQ9169403.1"/>
    <property type="molecule type" value="Genomic_DNA"/>
</dbReference>
<keyword evidence="2 3" id="KW-0732">Signal</keyword>
<evidence type="ECO:0000256" key="3">
    <source>
        <dbReference type="SAM" id="SignalP"/>
    </source>
</evidence>
<evidence type="ECO:0000313" key="4">
    <source>
        <dbReference type="EMBL" id="MDQ9169403.1"/>
    </source>
</evidence>
<gene>
    <name evidence="4" type="ORF">Q8A64_03150</name>
</gene>
<evidence type="ECO:0000256" key="2">
    <source>
        <dbReference type="ARBA" id="ARBA00022729"/>
    </source>
</evidence>
<evidence type="ECO:0000256" key="1">
    <source>
        <dbReference type="ARBA" id="ARBA00005445"/>
    </source>
</evidence>
<comment type="similarity">
    <text evidence="1">Belongs to the ice-binding protein family.</text>
</comment>
<evidence type="ECO:0000313" key="5">
    <source>
        <dbReference type="Proteomes" id="UP001225596"/>
    </source>
</evidence>
<organism evidence="4 5">
    <name type="scientific">Keguizhuia sedimenti</name>
    <dbReference type="NCBI Taxonomy" id="3064264"/>
    <lineage>
        <taxon>Bacteria</taxon>
        <taxon>Pseudomonadati</taxon>
        <taxon>Pseudomonadota</taxon>
        <taxon>Betaproteobacteria</taxon>
        <taxon>Burkholderiales</taxon>
        <taxon>Oxalobacteraceae</taxon>
        <taxon>Keguizhuia</taxon>
    </lineage>
</organism>
<dbReference type="InterPro" id="IPR021884">
    <property type="entry name" value="Ice-bd_prot"/>
</dbReference>
<dbReference type="PROSITE" id="PS51257">
    <property type="entry name" value="PROKAR_LIPOPROTEIN"/>
    <property type="match status" value="1"/>
</dbReference>
<sequence length="311" mass="29885">MKKSMNYSAGLKWSMALLLGASLVACGGGGGRDPILGSGGDGGGGGNDGGVSVTPPTAAAVPLGLASTYGVFGGSAGMTNTGIQTVITGTNGATADIGTISTANSAITGFHDSTGAIYTEAPGNVGNVTGTIFTCTNATNGLYIQANCDAATSALADAREAYNDLVAMPAGPNAGAGNLANLTLAPGVYTSAAGSFKMEGGDLTLDAQGNPDAVWVFQMATTLTVGGPGAAAPQSVILAGGAQAKNVYWQVGSAATINAAGGGTMIGTIISQAGVAISTAGNVAPVILNGRALSLGASVTLVNTLINVPAP</sequence>
<accession>A0ABU1BM35</accession>
<dbReference type="Pfam" id="PF11999">
    <property type="entry name" value="Ice_binding"/>
    <property type="match status" value="1"/>
</dbReference>
<dbReference type="Proteomes" id="UP001225596">
    <property type="component" value="Unassembled WGS sequence"/>
</dbReference>
<feature type="chain" id="PRO_5047532909" evidence="3">
    <location>
        <begin position="28"/>
        <end position="311"/>
    </location>
</feature>
<dbReference type="RefSeq" id="WP_338435291.1">
    <property type="nucleotide sequence ID" value="NZ_JAUYVH010000001.1"/>
</dbReference>
<keyword evidence="5" id="KW-1185">Reference proteome</keyword>
<reference evidence="4 5" key="1">
    <citation type="submission" date="2023-08" db="EMBL/GenBank/DDBJ databases">
        <title>Oxalobacteraceae gen .nov., isolated from river sludge outside the plant.</title>
        <authorList>
            <person name="Zhao S.Y."/>
        </authorList>
    </citation>
    <scope>NUCLEOTIDE SEQUENCE [LARGE SCALE GENOMIC DNA]</scope>
    <source>
        <strain evidence="4 5">R-40</strain>
    </source>
</reference>
<name>A0ABU1BM35_9BURK</name>
<protein>
    <submittedName>
        <fullName evidence="4">Ice-binding family protein</fullName>
    </submittedName>
</protein>
<comment type="caution">
    <text evidence="4">The sequence shown here is derived from an EMBL/GenBank/DDBJ whole genome shotgun (WGS) entry which is preliminary data.</text>
</comment>